<dbReference type="HOGENOM" id="CLU_065200_2_0_5"/>
<comment type="subcellular location">
    <subcellularLocation>
        <location evidence="1">Endomembrane system</location>
        <topology evidence="1">Multi-pass membrane protein</topology>
    </subcellularLocation>
</comment>
<keyword evidence="3 5" id="KW-1133">Transmembrane helix</keyword>
<evidence type="ECO:0000256" key="5">
    <source>
        <dbReference type="SAM" id="Phobius"/>
    </source>
</evidence>
<evidence type="ECO:0000256" key="3">
    <source>
        <dbReference type="ARBA" id="ARBA00022989"/>
    </source>
</evidence>
<protein>
    <submittedName>
        <fullName evidence="6">CzcN domain-containing protein</fullName>
    </submittedName>
</protein>
<dbReference type="Proteomes" id="UP000018542">
    <property type="component" value="Chromosome"/>
</dbReference>
<feature type="transmembrane region" description="Helical" evidence="5">
    <location>
        <begin position="41"/>
        <end position="62"/>
    </location>
</feature>
<dbReference type="RefSeq" id="WP_023787131.1">
    <property type="nucleotide sequence ID" value="NC_022997.1"/>
</dbReference>
<dbReference type="KEGG" id="hni:W911_08775"/>
<gene>
    <name evidence="6" type="ORF">W911_08775</name>
</gene>
<dbReference type="AlphaFoldDB" id="V5SD61"/>
<keyword evidence="2 5" id="KW-0812">Transmembrane</keyword>
<dbReference type="PATRIC" id="fig|1029756.8.peg.1832"/>
<keyword evidence="4 5" id="KW-0472">Membrane</keyword>
<dbReference type="STRING" id="1029756.W911_08775"/>
<organism evidence="6 7">
    <name type="scientific">Hyphomicrobium nitrativorans NL23</name>
    <dbReference type="NCBI Taxonomy" id="1029756"/>
    <lineage>
        <taxon>Bacteria</taxon>
        <taxon>Pseudomonadati</taxon>
        <taxon>Pseudomonadota</taxon>
        <taxon>Alphaproteobacteria</taxon>
        <taxon>Hyphomicrobiales</taxon>
        <taxon>Hyphomicrobiaceae</taxon>
        <taxon>Hyphomicrobium</taxon>
    </lineage>
</organism>
<dbReference type="GO" id="GO:0012505">
    <property type="term" value="C:endomembrane system"/>
    <property type="evidence" value="ECO:0007669"/>
    <property type="project" value="UniProtKB-SubCell"/>
</dbReference>
<accession>V5SD61</accession>
<feature type="transmembrane region" description="Helical" evidence="5">
    <location>
        <begin position="126"/>
        <end position="150"/>
    </location>
</feature>
<reference evidence="6 7" key="1">
    <citation type="journal article" date="2014" name="Genome Announc.">
        <title>Complete Genome Sequence of Hyphomicrobium nitrativorans Strain NL23, a Denitrifying Bacterium Isolated from Biofilm of a Methanol-Fed Denitrification System Treating Seawater at the Montreal Biodome.</title>
        <authorList>
            <person name="Martineau C."/>
            <person name="Villeneuve C."/>
            <person name="Mauffrey F."/>
            <person name="Villemur R."/>
        </authorList>
    </citation>
    <scope>NUCLEOTIDE SEQUENCE [LARGE SCALE GENOMIC DNA]</scope>
    <source>
        <strain evidence="6">NL23</strain>
    </source>
</reference>
<dbReference type="InterPro" id="IPR007318">
    <property type="entry name" value="Phopholipid_MeTrfase"/>
</dbReference>
<dbReference type="EMBL" id="CP006912">
    <property type="protein sequence ID" value="AHB48468.1"/>
    <property type="molecule type" value="Genomic_DNA"/>
</dbReference>
<sequence>MDVIFSIGLVAGVVLNALLVVTRFSRLQIWPCPETWSAEQVSFWTLFRVTNVAALAIILFGITPGLFEVPVRIAAAAFGIVCSGFYLFACLELGRENLYCGSAGLKVRGIYRWSRNPQYATAIPGYLAGSVAAGTVEALVLAAVVSLVFFQMAMLEDRWLKETYGASFDAYRQRVSRFYNVRRVRSLGRSARRKARAVLRHAALDATGARRSRVPARRNAIRQRFGR</sequence>
<feature type="transmembrane region" description="Helical" evidence="5">
    <location>
        <begin position="69"/>
        <end position="89"/>
    </location>
</feature>
<proteinExistence type="predicted"/>
<evidence type="ECO:0000256" key="2">
    <source>
        <dbReference type="ARBA" id="ARBA00022692"/>
    </source>
</evidence>
<evidence type="ECO:0000313" key="6">
    <source>
        <dbReference type="EMBL" id="AHB48468.1"/>
    </source>
</evidence>
<keyword evidence="7" id="KW-1185">Reference proteome</keyword>
<name>V5SD61_9HYPH</name>
<evidence type="ECO:0000256" key="1">
    <source>
        <dbReference type="ARBA" id="ARBA00004127"/>
    </source>
</evidence>
<dbReference type="Pfam" id="PF04191">
    <property type="entry name" value="PEMT"/>
    <property type="match status" value="1"/>
</dbReference>
<dbReference type="OrthoDB" id="9811969at2"/>
<dbReference type="Gene3D" id="1.20.120.1630">
    <property type="match status" value="1"/>
</dbReference>
<evidence type="ECO:0000313" key="7">
    <source>
        <dbReference type="Proteomes" id="UP000018542"/>
    </source>
</evidence>
<evidence type="ECO:0000256" key="4">
    <source>
        <dbReference type="ARBA" id="ARBA00023136"/>
    </source>
</evidence>